<keyword evidence="2" id="KW-0378">Hydrolase</keyword>
<sequence length="230" mass="24300">MQAEQSAISEPKLDALRKRTFRLQYGRRSAAATPSASISATLLPCGRTGRRSTSGEVLTTTAANPATSSGLSPRSYRHASPVHRARPGCARGLRRRRPVMALESMIITHLMPYPHNVATAPDVEAAARENGAVPATVAVIDGRSRVGLPDEVLTWLGTATDILKLSRADLPYAVAVKRQGSTTVAARMICAHLAGIQVLATGGVHRGVAATLDISADLDELARLQDGNLP</sequence>
<dbReference type="GO" id="GO:0005737">
    <property type="term" value="C:cytoplasm"/>
    <property type="evidence" value="ECO:0007669"/>
    <property type="project" value="TreeGrafter"/>
</dbReference>
<feature type="compositionally biased region" description="Polar residues" evidence="6">
    <location>
        <begin position="63"/>
        <end position="72"/>
    </location>
</feature>
<keyword evidence="5" id="KW-0326">Glycosidase</keyword>
<name>A0A2U8W8G0_9HYPH</name>
<dbReference type="OrthoDB" id="9805870at2"/>
<feature type="compositionally biased region" description="Basic residues" evidence="6">
    <location>
        <begin position="75"/>
        <end position="85"/>
    </location>
</feature>
<evidence type="ECO:0000256" key="3">
    <source>
        <dbReference type="ARBA" id="ARBA00023211"/>
    </source>
</evidence>
<organism evidence="7 8">
    <name type="scientific">Methylobacterium durans</name>
    <dbReference type="NCBI Taxonomy" id="2202825"/>
    <lineage>
        <taxon>Bacteria</taxon>
        <taxon>Pseudomonadati</taxon>
        <taxon>Pseudomonadota</taxon>
        <taxon>Alphaproteobacteria</taxon>
        <taxon>Hyphomicrobiales</taxon>
        <taxon>Methylobacteriaceae</taxon>
        <taxon>Methylobacterium</taxon>
    </lineage>
</organism>
<evidence type="ECO:0000256" key="5">
    <source>
        <dbReference type="ARBA" id="ARBA00023295"/>
    </source>
</evidence>
<dbReference type="Pfam" id="PF04227">
    <property type="entry name" value="Indigoidine_A"/>
    <property type="match status" value="1"/>
</dbReference>
<dbReference type="GO" id="GO:0016798">
    <property type="term" value="F:hydrolase activity, acting on glycosyl bonds"/>
    <property type="evidence" value="ECO:0007669"/>
    <property type="project" value="UniProtKB-KW"/>
</dbReference>
<dbReference type="GO" id="GO:0046872">
    <property type="term" value="F:metal ion binding"/>
    <property type="evidence" value="ECO:0007669"/>
    <property type="project" value="UniProtKB-KW"/>
</dbReference>
<gene>
    <name evidence="7" type="ORF">DK389_19750</name>
</gene>
<keyword evidence="1" id="KW-0479">Metal-binding</keyword>
<evidence type="ECO:0000256" key="4">
    <source>
        <dbReference type="ARBA" id="ARBA00023239"/>
    </source>
</evidence>
<dbReference type="Proteomes" id="UP000245926">
    <property type="component" value="Chromosome"/>
</dbReference>
<proteinExistence type="predicted"/>
<evidence type="ECO:0000256" key="2">
    <source>
        <dbReference type="ARBA" id="ARBA00022801"/>
    </source>
</evidence>
<dbReference type="InterPro" id="IPR022830">
    <property type="entry name" value="Indigdn_synthA-like"/>
</dbReference>
<dbReference type="PANTHER" id="PTHR42909">
    <property type="entry name" value="ZGC:136858"/>
    <property type="match status" value="1"/>
</dbReference>
<dbReference type="PANTHER" id="PTHR42909:SF1">
    <property type="entry name" value="CARBOHYDRATE KINASE PFKB DOMAIN-CONTAINING PROTEIN"/>
    <property type="match status" value="1"/>
</dbReference>
<dbReference type="EMBL" id="CP029550">
    <property type="protein sequence ID" value="AWN42319.1"/>
    <property type="molecule type" value="Genomic_DNA"/>
</dbReference>
<dbReference type="Gene3D" id="3.40.1790.10">
    <property type="entry name" value="Indigoidine synthase domain"/>
    <property type="match status" value="1"/>
</dbReference>
<dbReference type="InterPro" id="IPR007342">
    <property type="entry name" value="PsuG"/>
</dbReference>
<keyword evidence="4" id="KW-0456">Lyase</keyword>
<evidence type="ECO:0000313" key="7">
    <source>
        <dbReference type="EMBL" id="AWN42319.1"/>
    </source>
</evidence>
<dbReference type="KEGG" id="mets:DK389_19750"/>
<dbReference type="SUPFAM" id="SSF110581">
    <property type="entry name" value="Indigoidine synthase A-like"/>
    <property type="match status" value="1"/>
</dbReference>
<dbReference type="GO" id="GO:0004730">
    <property type="term" value="F:pseudouridylate synthase activity"/>
    <property type="evidence" value="ECO:0007669"/>
    <property type="project" value="InterPro"/>
</dbReference>
<evidence type="ECO:0000313" key="8">
    <source>
        <dbReference type="Proteomes" id="UP000245926"/>
    </source>
</evidence>
<protein>
    <submittedName>
        <fullName evidence="7">Uncharacterized protein</fullName>
    </submittedName>
</protein>
<keyword evidence="3" id="KW-0464">Manganese</keyword>
<accession>A0A2U8W8G0</accession>
<dbReference type="AlphaFoldDB" id="A0A2U8W8G0"/>
<evidence type="ECO:0000256" key="1">
    <source>
        <dbReference type="ARBA" id="ARBA00022723"/>
    </source>
</evidence>
<feature type="region of interest" description="Disordered" evidence="6">
    <location>
        <begin position="63"/>
        <end position="85"/>
    </location>
</feature>
<reference evidence="8" key="1">
    <citation type="submission" date="2018-05" db="EMBL/GenBank/DDBJ databases">
        <title>Complete Genome Sequence of Methylobacterium sp. 17SD2-17.</title>
        <authorList>
            <person name="Srinivasan S."/>
        </authorList>
    </citation>
    <scope>NUCLEOTIDE SEQUENCE [LARGE SCALE GENOMIC DNA]</scope>
    <source>
        <strain evidence="8">17SD2-17</strain>
    </source>
</reference>
<evidence type="ECO:0000256" key="6">
    <source>
        <dbReference type="SAM" id="MobiDB-lite"/>
    </source>
</evidence>
<keyword evidence="8" id="KW-1185">Reference proteome</keyword>